<name>A0ABU5VK94_9PSED</name>
<proteinExistence type="predicted"/>
<dbReference type="RefSeq" id="WP_054893718.1">
    <property type="nucleotide sequence ID" value="NZ_JAYFUI010000179.1"/>
</dbReference>
<dbReference type="Pfam" id="PF05015">
    <property type="entry name" value="HigB-like_toxin"/>
    <property type="match status" value="1"/>
</dbReference>
<evidence type="ECO:0000313" key="1">
    <source>
        <dbReference type="EMBL" id="MEA5672830.1"/>
    </source>
</evidence>
<sequence>MIRSFRHKGLKALYQRDDRSGVRADHVPRLRRLLASLEIAKGPHDMERPGNRIHPLRGHLEGYWAVNVSGNWRLVFRFVGTDAELVDYLDYH</sequence>
<dbReference type="InterPro" id="IPR007711">
    <property type="entry name" value="HigB-1"/>
</dbReference>
<keyword evidence="2" id="KW-1185">Reference proteome</keyword>
<dbReference type="Gene3D" id="3.30.2310.20">
    <property type="entry name" value="RelE-like"/>
    <property type="match status" value="1"/>
</dbReference>
<dbReference type="InterPro" id="IPR035093">
    <property type="entry name" value="RelE/ParE_toxin_dom_sf"/>
</dbReference>
<dbReference type="PANTHER" id="PTHR40266">
    <property type="entry name" value="TOXIN HIGB-1"/>
    <property type="match status" value="1"/>
</dbReference>
<protein>
    <submittedName>
        <fullName evidence="1">Type II toxin-antitoxin system RelE/ParE family toxin</fullName>
    </submittedName>
</protein>
<reference evidence="1 2" key="1">
    <citation type="submission" date="2023-12" db="EMBL/GenBank/DDBJ databases">
        <title>Pseudomonas machongensis sp. nov., isolated from wilted pepper plants (Capsicum annuum).</title>
        <authorList>
            <person name="Qiu M."/>
            <person name="Li Y."/>
            <person name="Liu Q."/>
            <person name="Zhang X."/>
            <person name="Huang Y."/>
            <person name="Guo R."/>
            <person name="Hu M."/>
            <person name="Zhou J."/>
            <person name="Zhou X."/>
        </authorList>
    </citation>
    <scope>NUCLEOTIDE SEQUENCE [LARGE SCALE GENOMIC DNA]</scope>
    <source>
        <strain evidence="1 2">MH2</strain>
    </source>
</reference>
<gene>
    <name evidence="1" type="ORF">VA602_15945</name>
</gene>
<organism evidence="1 2">
    <name type="scientific">Pseudomonas machongensis</name>
    <dbReference type="NCBI Taxonomy" id="3110229"/>
    <lineage>
        <taxon>Bacteria</taxon>
        <taxon>Pseudomonadati</taxon>
        <taxon>Pseudomonadota</taxon>
        <taxon>Gammaproteobacteria</taxon>
        <taxon>Pseudomonadales</taxon>
        <taxon>Pseudomonadaceae</taxon>
        <taxon>Pseudomonas</taxon>
    </lineage>
</organism>
<dbReference type="Proteomes" id="UP001302573">
    <property type="component" value="Unassembled WGS sequence"/>
</dbReference>
<dbReference type="SUPFAM" id="SSF143011">
    <property type="entry name" value="RelE-like"/>
    <property type="match status" value="1"/>
</dbReference>
<comment type="caution">
    <text evidence="1">The sequence shown here is derived from an EMBL/GenBank/DDBJ whole genome shotgun (WGS) entry which is preliminary data.</text>
</comment>
<evidence type="ECO:0000313" key="2">
    <source>
        <dbReference type="Proteomes" id="UP001302573"/>
    </source>
</evidence>
<dbReference type="EMBL" id="JAYFUI010000179">
    <property type="protein sequence ID" value="MEA5672830.1"/>
    <property type="molecule type" value="Genomic_DNA"/>
</dbReference>
<dbReference type="PANTHER" id="PTHR40266:SF2">
    <property type="entry name" value="TOXIN HIGB-1"/>
    <property type="match status" value="1"/>
</dbReference>
<accession>A0ABU5VK94</accession>